<dbReference type="KEGG" id="mey:TM49_09390"/>
<name>A0A0D5LPZ7_MAREN</name>
<protein>
    <submittedName>
        <fullName evidence="1">Uncharacterized protein</fullName>
    </submittedName>
</protein>
<organism evidence="1 2">
    <name type="scientific">Martelella endophytica</name>
    <dbReference type="NCBI Taxonomy" id="1486262"/>
    <lineage>
        <taxon>Bacteria</taxon>
        <taxon>Pseudomonadati</taxon>
        <taxon>Pseudomonadota</taxon>
        <taxon>Alphaproteobacteria</taxon>
        <taxon>Hyphomicrobiales</taxon>
        <taxon>Aurantimonadaceae</taxon>
        <taxon>Martelella</taxon>
    </lineage>
</organism>
<reference evidence="1 2" key="1">
    <citation type="journal article" date="2015" name="Genome Announc.">
        <title>Complete genome sequence of Martelella endophytica YC6887, which has antifungal activity associated with a halophyte.</title>
        <authorList>
            <person name="Khan A."/>
            <person name="Khan H."/>
            <person name="Chung E.J."/>
            <person name="Hossain M.T."/>
            <person name="Chung Y.R."/>
        </authorList>
    </citation>
    <scope>NUCLEOTIDE SEQUENCE [LARGE SCALE GENOMIC DNA]</scope>
    <source>
        <strain evidence="1">YC6887</strain>
    </source>
</reference>
<accession>A0A0D5LPZ7</accession>
<dbReference type="EMBL" id="CP010803">
    <property type="protein sequence ID" value="AJY45847.1"/>
    <property type="molecule type" value="Genomic_DNA"/>
</dbReference>
<dbReference type="Proteomes" id="UP000032611">
    <property type="component" value="Chromosome"/>
</dbReference>
<evidence type="ECO:0000313" key="1">
    <source>
        <dbReference type="EMBL" id="AJY45847.1"/>
    </source>
</evidence>
<dbReference type="HOGENOM" id="CLU_2936173_0_0_5"/>
<dbReference type="RefSeq" id="WP_045680794.1">
    <property type="nucleotide sequence ID" value="NZ_CP010803.1"/>
</dbReference>
<dbReference type="AlphaFoldDB" id="A0A0D5LPZ7"/>
<keyword evidence="2" id="KW-1185">Reference proteome</keyword>
<proteinExistence type="predicted"/>
<evidence type="ECO:0000313" key="2">
    <source>
        <dbReference type="Proteomes" id="UP000032611"/>
    </source>
</evidence>
<dbReference type="PATRIC" id="fig|1486262.3.peg.1944"/>
<sequence length="60" mass="6610">MAKDETAIAVRDGIATLPEPLDLEPFLPDPMLSPRRRIKLSVPDVLGTITFAELVPPKTR</sequence>
<gene>
    <name evidence="1" type="ORF">TM49_09390</name>
</gene>